<gene>
    <name evidence="2" type="ORF">niasHS_009259</name>
</gene>
<dbReference type="AlphaFoldDB" id="A0ABD2J5F8"/>
<protein>
    <submittedName>
        <fullName evidence="2">Uncharacterized protein</fullName>
    </submittedName>
</protein>
<reference evidence="2 3" key="1">
    <citation type="submission" date="2024-10" db="EMBL/GenBank/DDBJ databases">
        <authorList>
            <person name="Kim D."/>
        </authorList>
    </citation>
    <scope>NUCLEOTIDE SEQUENCE [LARGE SCALE GENOMIC DNA]</scope>
    <source>
        <strain evidence="2">Taebaek</strain>
    </source>
</reference>
<dbReference type="PANTHER" id="PTHR13484:SF0">
    <property type="entry name" value="PRE-MRNA 3'-END-PROCESSING FACTOR FIP1"/>
    <property type="match status" value="1"/>
</dbReference>
<feature type="compositionally biased region" description="Basic and acidic residues" evidence="1">
    <location>
        <begin position="13"/>
        <end position="22"/>
    </location>
</feature>
<accession>A0ABD2J5F8</accession>
<sequence length="669" mass="78618">MAPRKQNEQNLDEIQKMNHVEEAQNNQRKHKMDSDDDDVKLVDSQSSHAEERPALKKRGRKSRWEKLLEDVNNAKKSNPAEVEVAEVEEHKAANVFDYPTIFLEARTPKGNAGIGVITAIFLFRCSMRGDKRFLLNTGSGQEKLEFTQTFCHDCAKLNFDCTDLIMKHQKKDDVPQKNGGRNTYFKMENNTPGFVGNKTNKFKVHLPKKLVFDGPGWMVGMSGIIYPNSWATVGTLERQYVVVHLRDGRKFRFRVPRGSFLSPQQLERGMHHGMIAEMERHLTRKRSIQYPDEGEILDMEVVEEEETEEAPINPLKNRTKLAQLSLKHERDKKEREEEDKRRQQREEQLRKQREEQQRKQQEEQLRKQREEQQRKQQEEQQRKQQEEQQRKQREEQQRKQQEEQQRKQQGEQQQKQREKEQEKAKKSEADRVAKEKKTEKERLAKEEEERLAKKKAEDERLASEKKEKENERLAIKAEEDRLASPGRHPELPWDSPEFNPSANIQQNIAEFREIFEREVFDENYALKTREEKNEMIELVKGFRFYFADELGRFTLRIFSDKISHITLTDQLAYVLGYEQQQEIHNEDQAKYAVDLAGGVSHLCINLNSGIIETMIFGNSFANLLQVIAVEGTSGSVVEKDFQSPLFHKIVAREVDVLDVEIRTLTGRYC</sequence>
<feature type="region of interest" description="Disordered" evidence="1">
    <location>
        <begin position="1"/>
        <end position="61"/>
    </location>
</feature>
<organism evidence="2 3">
    <name type="scientific">Heterodera schachtii</name>
    <name type="common">Sugarbeet cyst nematode worm</name>
    <name type="synonym">Tylenchus schachtii</name>
    <dbReference type="NCBI Taxonomy" id="97005"/>
    <lineage>
        <taxon>Eukaryota</taxon>
        <taxon>Metazoa</taxon>
        <taxon>Ecdysozoa</taxon>
        <taxon>Nematoda</taxon>
        <taxon>Chromadorea</taxon>
        <taxon>Rhabditida</taxon>
        <taxon>Tylenchina</taxon>
        <taxon>Tylenchomorpha</taxon>
        <taxon>Tylenchoidea</taxon>
        <taxon>Heteroderidae</taxon>
        <taxon>Heteroderinae</taxon>
        <taxon>Heterodera</taxon>
    </lineage>
</organism>
<dbReference type="EMBL" id="JBICCN010000234">
    <property type="protein sequence ID" value="KAL3084488.1"/>
    <property type="molecule type" value="Genomic_DNA"/>
</dbReference>
<feature type="region of interest" description="Disordered" evidence="1">
    <location>
        <begin position="303"/>
        <end position="500"/>
    </location>
</feature>
<dbReference type="Proteomes" id="UP001620645">
    <property type="component" value="Unassembled WGS sequence"/>
</dbReference>
<comment type="caution">
    <text evidence="2">The sequence shown here is derived from an EMBL/GenBank/DDBJ whole genome shotgun (WGS) entry which is preliminary data.</text>
</comment>
<keyword evidence="3" id="KW-1185">Reference proteome</keyword>
<dbReference type="PANTHER" id="PTHR13484">
    <property type="entry name" value="FIP1-LIKE 1 PROTEIN"/>
    <property type="match status" value="1"/>
</dbReference>
<evidence type="ECO:0000313" key="2">
    <source>
        <dbReference type="EMBL" id="KAL3084488.1"/>
    </source>
</evidence>
<name>A0ABD2J5F8_HETSC</name>
<dbReference type="InterPro" id="IPR051187">
    <property type="entry name" value="Pre-mRNA_3'-end_processing_reg"/>
</dbReference>
<proteinExistence type="predicted"/>
<evidence type="ECO:0000256" key="1">
    <source>
        <dbReference type="SAM" id="MobiDB-lite"/>
    </source>
</evidence>
<evidence type="ECO:0000313" key="3">
    <source>
        <dbReference type="Proteomes" id="UP001620645"/>
    </source>
</evidence>
<feature type="compositionally biased region" description="Basic and acidic residues" evidence="1">
    <location>
        <begin position="326"/>
        <end position="491"/>
    </location>
</feature>